<evidence type="ECO:0000259" key="3">
    <source>
        <dbReference type="Pfam" id="PF00483"/>
    </source>
</evidence>
<keyword evidence="2" id="KW-0548">Nucleotidyltransferase</keyword>
<dbReference type="Pfam" id="PF00483">
    <property type="entry name" value="NTP_transferase"/>
    <property type="match status" value="1"/>
</dbReference>
<dbReference type="AlphaFoldDB" id="A0AA49JEG1"/>
<evidence type="ECO:0000256" key="1">
    <source>
        <dbReference type="ARBA" id="ARBA00022679"/>
    </source>
</evidence>
<evidence type="ECO:0000256" key="2">
    <source>
        <dbReference type="ARBA" id="ARBA00022695"/>
    </source>
</evidence>
<gene>
    <name evidence="4" type="ORF">K4G66_00700</name>
</gene>
<sequence length="302" mass="33985">MTKPTLLVMAAGMGSRYGSLKQMDQFGPSGESIIDYSVYDAIRAGFGKVVFVIRRSIEGDFKEVFYNKFASKITVDYALQELDTLPEGMELPAHRQKPWGTGHAVWVAADKIQEPFAVINADDYYGAESIQRMGEFLSNAEQGRHCLMGYRLSNTLSEHGYVSRGICEVSDDDLLQDITERTHIYRTDTGGIVYQTDEKEEVALTGDETVSMNLMGFTPEVFSTFERCFIDFMKEHAQTPKKEFYLPSVVNEIISSGEAKVQVVPTPDSWFGVTYPEDKAVAQQNLQKLVEQGVYPENLWQS</sequence>
<dbReference type="EMBL" id="CP120682">
    <property type="protein sequence ID" value="WKN37226.1"/>
    <property type="molecule type" value="Genomic_DNA"/>
</dbReference>
<dbReference type="PANTHER" id="PTHR43584">
    <property type="entry name" value="NUCLEOTIDYL TRANSFERASE"/>
    <property type="match status" value="1"/>
</dbReference>
<name>A0AA49JEG1_9BACT</name>
<dbReference type="InterPro" id="IPR005835">
    <property type="entry name" value="NTP_transferase_dom"/>
</dbReference>
<reference evidence="4" key="1">
    <citation type="journal article" date="2023" name="Comput. Struct. Biotechnol. J.">
        <title>Discovery of a novel marine Bacteroidetes with a rich repertoire of carbohydrate-active enzymes.</title>
        <authorList>
            <person name="Chen B."/>
            <person name="Liu G."/>
            <person name="Chen Q."/>
            <person name="Wang H."/>
            <person name="Liu L."/>
            <person name="Tang K."/>
        </authorList>
    </citation>
    <scope>NUCLEOTIDE SEQUENCE</scope>
    <source>
        <strain evidence="4">TK19036</strain>
    </source>
</reference>
<dbReference type="GO" id="GO:0016779">
    <property type="term" value="F:nucleotidyltransferase activity"/>
    <property type="evidence" value="ECO:0007669"/>
    <property type="project" value="UniProtKB-KW"/>
</dbReference>
<dbReference type="Gene3D" id="3.90.550.10">
    <property type="entry name" value="Spore Coat Polysaccharide Biosynthesis Protein SpsA, Chain A"/>
    <property type="match status" value="1"/>
</dbReference>
<dbReference type="InterPro" id="IPR029044">
    <property type="entry name" value="Nucleotide-diphossugar_trans"/>
</dbReference>
<reference evidence="4" key="2">
    <citation type="journal article" date="2024" name="Antonie Van Leeuwenhoek">
        <title>Roseihalotalea indica gen. nov., sp. nov., a halophilic Bacteroidetes from mesopelagic Southwest Indian Ocean with higher carbohydrate metabolic potential.</title>
        <authorList>
            <person name="Chen B."/>
            <person name="Zhang M."/>
            <person name="Lin D."/>
            <person name="Ye J."/>
            <person name="Tang K."/>
        </authorList>
    </citation>
    <scope>NUCLEOTIDE SEQUENCE</scope>
    <source>
        <strain evidence="4">TK19036</strain>
    </source>
</reference>
<dbReference type="InterPro" id="IPR050065">
    <property type="entry name" value="GlmU-like"/>
</dbReference>
<keyword evidence="1" id="KW-0808">Transferase</keyword>
<organism evidence="4">
    <name type="scientific">Roseihalotalea indica</name>
    <dbReference type="NCBI Taxonomy" id="2867963"/>
    <lineage>
        <taxon>Bacteria</taxon>
        <taxon>Pseudomonadati</taxon>
        <taxon>Bacteroidota</taxon>
        <taxon>Cytophagia</taxon>
        <taxon>Cytophagales</taxon>
        <taxon>Catalimonadaceae</taxon>
        <taxon>Roseihalotalea</taxon>
    </lineage>
</organism>
<feature type="domain" description="Nucleotidyl transferase" evidence="3">
    <location>
        <begin position="7"/>
        <end position="181"/>
    </location>
</feature>
<protein>
    <submittedName>
        <fullName evidence="4">Sugar phosphate nucleotidyltransferase</fullName>
    </submittedName>
</protein>
<evidence type="ECO:0000313" key="4">
    <source>
        <dbReference type="EMBL" id="WKN37226.1"/>
    </source>
</evidence>
<dbReference type="PANTHER" id="PTHR43584:SF8">
    <property type="entry name" value="N-ACETYLMURAMATE ALPHA-1-PHOSPHATE URIDYLYLTRANSFERASE"/>
    <property type="match status" value="1"/>
</dbReference>
<accession>A0AA49JEG1</accession>
<proteinExistence type="predicted"/>
<dbReference type="SUPFAM" id="SSF53448">
    <property type="entry name" value="Nucleotide-diphospho-sugar transferases"/>
    <property type="match status" value="1"/>
</dbReference>